<feature type="compositionally biased region" description="Polar residues" evidence="1">
    <location>
        <begin position="28"/>
        <end position="42"/>
    </location>
</feature>
<comment type="caution">
    <text evidence="2">The sequence shown here is derived from an EMBL/GenBank/DDBJ whole genome shotgun (WGS) entry which is preliminary data.</text>
</comment>
<feature type="region of interest" description="Disordered" evidence="1">
    <location>
        <begin position="259"/>
        <end position="294"/>
    </location>
</feature>
<organism evidence="2 3">
    <name type="scientific">Cichlidogyrus casuarinus</name>
    <dbReference type="NCBI Taxonomy" id="1844966"/>
    <lineage>
        <taxon>Eukaryota</taxon>
        <taxon>Metazoa</taxon>
        <taxon>Spiralia</taxon>
        <taxon>Lophotrochozoa</taxon>
        <taxon>Platyhelminthes</taxon>
        <taxon>Monogenea</taxon>
        <taxon>Monopisthocotylea</taxon>
        <taxon>Dactylogyridea</taxon>
        <taxon>Ancyrocephalidae</taxon>
        <taxon>Cichlidogyrus</taxon>
    </lineage>
</organism>
<feature type="region of interest" description="Disordered" evidence="1">
    <location>
        <begin position="210"/>
        <end position="243"/>
    </location>
</feature>
<evidence type="ECO:0000313" key="2">
    <source>
        <dbReference type="EMBL" id="KAL3307633.1"/>
    </source>
</evidence>
<gene>
    <name evidence="2" type="ORF">Ciccas_013849</name>
</gene>
<name>A0ABD2PKQ7_9PLAT</name>
<dbReference type="Proteomes" id="UP001626550">
    <property type="component" value="Unassembled WGS sequence"/>
</dbReference>
<evidence type="ECO:0000256" key="1">
    <source>
        <dbReference type="SAM" id="MobiDB-lite"/>
    </source>
</evidence>
<proteinExistence type="predicted"/>
<sequence length="294" mass="33198">MHQANRNSLTRSSYASFATLSLFEQSTKRTSLLPSSTANPTPRGSFLCSPAVDNEPRGNTLVLPNMMSAPVKAHVEADEEDQVFTLQVPVPVPVQMENREAPQDGPVEVRRESMKKEENAVPFDVVAPFEFMSQMMLQSEAPKPRPVACPPIEESSNENESSNPQEQDYICSGDENLSEIYERKASSQLEKRRSFSKKFSLVNVLKPLKEEQAMRKNSKVQKTDEPSISDGQKDEEYEESSETVDDIFGQLHKIVLAEEEQRIRRQSNSELISEIKRVDSPELSPEQLTSRAHR</sequence>
<accession>A0ABD2PKQ7</accession>
<keyword evidence="3" id="KW-1185">Reference proteome</keyword>
<feature type="region of interest" description="Disordered" evidence="1">
    <location>
        <begin position="142"/>
        <end position="170"/>
    </location>
</feature>
<evidence type="ECO:0000313" key="3">
    <source>
        <dbReference type="Proteomes" id="UP001626550"/>
    </source>
</evidence>
<dbReference type="EMBL" id="JBJKFK010006864">
    <property type="protein sequence ID" value="KAL3307633.1"/>
    <property type="molecule type" value="Genomic_DNA"/>
</dbReference>
<reference evidence="2 3" key="1">
    <citation type="submission" date="2024-11" db="EMBL/GenBank/DDBJ databases">
        <title>Adaptive evolution of stress response genes in parasites aligns with host niche diversity.</title>
        <authorList>
            <person name="Hahn C."/>
            <person name="Resl P."/>
        </authorList>
    </citation>
    <scope>NUCLEOTIDE SEQUENCE [LARGE SCALE GENOMIC DNA]</scope>
    <source>
        <strain evidence="2">EGGRZ-B1_66</strain>
        <tissue evidence="2">Body</tissue>
    </source>
</reference>
<protein>
    <submittedName>
        <fullName evidence="2">Uncharacterized protein</fullName>
    </submittedName>
</protein>
<dbReference type="AlphaFoldDB" id="A0ABD2PKQ7"/>
<feature type="region of interest" description="Disordered" evidence="1">
    <location>
        <begin position="28"/>
        <end position="50"/>
    </location>
</feature>
<feature type="compositionally biased region" description="Acidic residues" evidence="1">
    <location>
        <begin position="233"/>
        <end position="243"/>
    </location>
</feature>